<protein>
    <submittedName>
        <fullName evidence="2">Uncharacterized protein</fullName>
    </submittedName>
</protein>
<feature type="compositionally biased region" description="Basic and acidic residues" evidence="1">
    <location>
        <begin position="85"/>
        <end position="94"/>
    </location>
</feature>
<feature type="region of interest" description="Disordered" evidence="1">
    <location>
        <begin position="45"/>
        <end position="94"/>
    </location>
</feature>
<name>A0A6A5TZR6_9PLEO</name>
<dbReference type="EMBL" id="ML976999">
    <property type="protein sequence ID" value="KAF1954437.1"/>
    <property type="molecule type" value="Genomic_DNA"/>
</dbReference>
<gene>
    <name evidence="2" type="ORF">CC80DRAFT_506450</name>
</gene>
<feature type="region of interest" description="Disordered" evidence="1">
    <location>
        <begin position="254"/>
        <end position="315"/>
    </location>
</feature>
<feature type="compositionally biased region" description="Basic and acidic residues" evidence="1">
    <location>
        <begin position="267"/>
        <end position="279"/>
    </location>
</feature>
<dbReference type="AlphaFoldDB" id="A0A6A5TZR6"/>
<keyword evidence="3" id="KW-1185">Reference proteome</keyword>
<evidence type="ECO:0000313" key="3">
    <source>
        <dbReference type="Proteomes" id="UP000800035"/>
    </source>
</evidence>
<accession>A0A6A5TZR6</accession>
<reference evidence="2" key="1">
    <citation type="journal article" date="2020" name="Stud. Mycol.">
        <title>101 Dothideomycetes genomes: a test case for predicting lifestyles and emergence of pathogens.</title>
        <authorList>
            <person name="Haridas S."/>
            <person name="Albert R."/>
            <person name="Binder M."/>
            <person name="Bloem J."/>
            <person name="Labutti K."/>
            <person name="Salamov A."/>
            <person name="Andreopoulos B."/>
            <person name="Baker S."/>
            <person name="Barry K."/>
            <person name="Bills G."/>
            <person name="Bluhm B."/>
            <person name="Cannon C."/>
            <person name="Castanera R."/>
            <person name="Culley D."/>
            <person name="Daum C."/>
            <person name="Ezra D."/>
            <person name="Gonzalez J."/>
            <person name="Henrissat B."/>
            <person name="Kuo A."/>
            <person name="Liang C."/>
            <person name="Lipzen A."/>
            <person name="Lutzoni F."/>
            <person name="Magnuson J."/>
            <person name="Mondo S."/>
            <person name="Nolan M."/>
            <person name="Ohm R."/>
            <person name="Pangilinan J."/>
            <person name="Park H.-J."/>
            <person name="Ramirez L."/>
            <person name="Alfaro M."/>
            <person name="Sun H."/>
            <person name="Tritt A."/>
            <person name="Yoshinaga Y."/>
            <person name="Zwiers L.-H."/>
            <person name="Turgeon B."/>
            <person name="Goodwin S."/>
            <person name="Spatafora J."/>
            <person name="Crous P."/>
            <person name="Grigoriev I."/>
        </authorList>
    </citation>
    <scope>NUCLEOTIDE SEQUENCE</scope>
    <source>
        <strain evidence="2">CBS 675.92</strain>
    </source>
</reference>
<proteinExistence type="predicted"/>
<evidence type="ECO:0000313" key="2">
    <source>
        <dbReference type="EMBL" id="KAF1954437.1"/>
    </source>
</evidence>
<evidence type="ECO:0000256" key="1">
    <source>
        <dbReference type="SAM" id="MobiDB-lite"/>
    </source>
</evidence>
<sequence>MFYAPNIQAVSITNDTQFLVTVEVVHMQPFVPLIHPLTFSAANTNMNTDDVSDTPEYSRDTPTAEYESSIAPEPIPAEFGTGESFVERDPGNPDFPKDFAGVPFEDSNPTHERHFEQLDPRKQKLSELEKLQKHDPVVTDENGKEAMHPFWWLYYATFPEDLYQEEVPTRLMTLWYEEKWRREDETKGIHQKRTMEMPNEDTEPPMETLQENVPSKQSVSFNPTQTTIRVFGHKSEDSLASCLRLQTQKMTVLDKASAAPHQAPPPEKAHHNTAEDPNGKSRKIKNFDGTCKPHYVKTEDWNAARDGYGEDRTLP</sequence>
<feature type="compositionally biased region" description="Basic and acidic residues" evidence="1">
    <location>
        <begin position="296"/>
        <end position="315"/>
    </location>
</feature>
<dbReference type="Proteomes" id="UP000800035">
    <property type="component" value="Unassembled WGS sequence"/>
</dbReference>
<organism evidence="2 3">
    <name type="scientific">Byssothecium circinans</name>
    <dbReference type="NCBI Taxonomy" id="147558"/>
    <lineage>
        <taxon>Eukaryota</taxon>
        <taxon>Fungi</taxon>
        <taxon>Dikarya</taxon>
        <taxon>Ascomycota</taxon>
        <taxon>Pezizomycotina</taxon>
        <taxon>Dothideomycetes</taxon>
        <taxon>Pleosporomycetidae</taxon>
        <taxon>Pleosporales</taxon>
        <taxon>Massarineae</taxon>
        <taxon>Massarinaceae</taxon>
        <taxon>Byssothecium</taxon>
    </lineage>
</organism>